<dbReference type="Proteomes" id="UP001060123">
    <property type="component" value="Plasmid pWSM1592_1"/>
</dbReference>
<keyword evidence="2" id="KW-0614">Plasmid</keyword>
<sequence length="146" mass="16374">MQASLQLDHAAQIAVEAHAGQTDKTGAPYFEHCRRVALAVIGDEEKIVAYLHDVAEKGTGWTVDRLKEEGFPPAVVSAVDALTRRQNEDDEPFIRRAISNDIARRVKRADLEDNLSQAQQIGADTSKYDRGLTIISETRRHHEREE</sequence>
<evidence type="ECO:0000313" key="1">
    <source>
        <dbReference type="EMBL" id="PKA42234.1"/>
    </source>
</evidence>
<dbReference type="RefSeq" id="WP_027512483.1">
    <property type="nucleotide sequence ID" value="NZ_CP104144.1"/>
</dbReference>
<reference evidence="1 3" key="2">
    <citation type="submission" date="2017-12" db="EMBL/GenBank/DDBJ databases">
        <title>Genome sequence of Rhizobium sullae HCNT1 isolated from Sulla coronaria nodules and featuring peculiar denitrification phenotypes.</title>
        <authorList>
            <person name="De Diego-Diaz B."/>
            <person name="Treu L."/>
            <person name="Campanaro S."/>
            <person name="Da Silva Duarte V."/>
            <person name="Basaglia M."/>
            <person name="Favaro L."/>
            <person name="Casella S."/>
            <person name="Squartini A."/>
        </authorList>
    </citation>
    <scope>NUCLEOTIDE SEQUENCE [LARGE SCALE GENOMIC DNA]</scope>
    <source>
        <strain evidence="1 3">HCNT1</strain>
    </source>
</reference>
<gene>
    <name evidence="1" type="ORF">CWR43_19220</name>
    <name evidence="2" type="ORF">N2599_23695</name>
</gene>
<evidence type="ECO:0000313" key="2">
    <source>
        <dbReference type="EMBL" id="UWU18941.1"/>
    </source>
</evidence>
<keyword evidence="4" id="KW-1185">Reference proteome</keyword>
<reference evidence="2" key="3">
    <citation type="submission" date="2022-09" db="EMBL/GenBank/DDBJ databases">
        <title>Australian commercial rhizobial inoculants.</title>
        <authorList>
            <person name="Kohlmeier M.G."/>
            <person name="O'Hara G.W."/>
            <person name="Colombi E."/>
            <person name="Ramsay J.P."/>
            <person name="Terpolilli J."/>
        </authorList>
    </citation>
    <scope>NUCLEOTIDE SEQUENCE</scope>
    <source>
        <strain evidence="2">WSM1592</strain>
        <plasmid evidence="2">pWSM1592_1</plasmid>
    </source>
</reference>
<dbReference type="SUPFAM" id="SSF109604">
    <property type="entry name" value="HD-domain/PDEase-like"/>
    <property type="match status" value="1"/>
</dbReference>
<dbReference type="EMBL" id="PIQN01000014">
    <property type="protein sequence ID" value="PKA42234.1"/>
    <property type="molecule type" value="Genomic_DNA"/>
</dbReference>
<dbReference type="AlphaFoldDB" id="A0A2N0D7Z9"/>
<dbReference type="EMBL" id="CP104144">
    <property type="protein sequence ID" value="UWU18941.1"/>
    <property type="molecule type" value="Genomic_DNA"/>
</dbReference>
<organism evidence="1 3">
    <name type="scientific">Rhizobium sullae</name>
    <name type="common">Rhizobium hedysari</name>
    <dbReference type="NCBI Taxonomy" id="50338"/>
    <lineage>
        <taxon>Bacteria</taxon>
        <taxon>Pseudomonadati</taxon>
        <taxon>Pseudomonadota</taxon>
        <taxon>Alphaproteobacteria</taxon>
        <taxon>Hyphomicrobiales</taxon>
        <taxon>Rhizobiaceae</taxon>
        <taxon>Rhizobium/Agrobacterium group</taxon>
        <taxon>Rhizobium</taxon>
    </lineage>
</organism>
<dbReference type="STRING" id="1041146.GCA_000427985_03606"/>
<dbReference type="Proteomes" id="UP000232164">
    <property type="component" value="Unassembled WGS sequence"/>
</dbReference>
<dbReference type="Pfam" id="PF13328">
    <property type="entry name" value="HD_4"/>
    <property type="match status" value="1"/>
</dbReference>
<name>A0A2N0D7Z9_RHISU</name>
<dbReference type="Gene3D" id="1.10.3210.10">
    <property type="entry name" value="Hypothetical protein af1432"/>
    <property type="match status" value="1"/>
</dbReference>
<evidence type="ECO:0000313" key="4">
    <source>
        <dbReference type="Proteomes" id="UP001060123"/>
    </source>
</evidence>
<proteinExistence type="predicted"/>
<accession>A0A2N0D7Z9</accession>
<geneLocation type="plasmid" evidence="2 4">
    <name>pWSM1592_1</name>
</geneLocation>
<protein>
    <submittedName>
        <fullName evidence="1">HD domain-containing protein</fullName>
    </submittedName>
</protein>
<evidence type="ECO:0000313" key="3">
    <source>
        <dbReference type="Proteomes" id="UP000232164"/>
    </source>
</evidence>
<reference evidence="1 3" key="1">
    <citation type="submission" date="2017-11" db="EMBL/GenBank/DDBJ databases">
        <authorList>
            <person name="Han C.G."/>
        </authorList>
    </citation>
    <scope>NUCLEOTIDE SEQUENCE [LARGE SCALE GENOMIC DNA]</scope>
    <source>
        <strain evidence="1 3">HCNT1</strain>
    </source>
</reference>